<dbReference type="InterPro" id="IPR007345">
    <property type="entry name" value="Polysacch_pyruvyl_Trfase"/>
</dbReference>
<dbReference type="Proteomes" id="UP000199421">
    <property type="component" value="Unassembled WGS sequence"/>
</dbReference>
<dbReference type="RefSeq" id="WP_093332339.1">
    <property type="nucleotide sequence ID" value="NZ_FOAF01000014.1"/>
</dbReference>
<evidence type="ECO:0000313" key="3">
    <source>
        <dbReference type="Proteomes" id="UP000199421"/>
    </source>
</evidence>
<evidence type="ECO:0000313" key="2">
    <source>
        <dbReference type="EMBL" id="SEM49418.1"/>
    </source>
</evidence>
<dbReference type="EMBL" id="FOAF01000014">
    <property type="protein sequence ID" value="SEM49418.1"/>
    <property type="molecule type" value="Genomic_DNA"/>
</dbReference>
<protein>
    <submittedName>
        <fullName evidence="2">Polysaccharide pyruvyl transferase</fullName>
    </submittedName>
</protein>
<gene>
    <name evidence="2" type="ORF">SAMN05661044_05323</name>
</gene>
<name>A0A1H7YVM1_OLID1</name>
<dbReference type="AlphaFoldDB" id="A0A1H7YVM1"/>
<keyword evidence="3" id="KW-1185">Reference proteome</keyword>
<organism evidence="2 3">
    <name type="scientific">Olivibacter domesticus</name>
    <name type="common">Pseudosphingobacterium domesticum</name>
    <dbReference type="NCBI Taxonomy" id="407022"/>
    <lineage>
        <taxon>Bacteria</taxon>
        <taxon>Pseudomonadati</taxon>
        <taxon>Bacteroidota</taxon>
        <taxon>Sphingobacteriia</taxon>
        <taxon>Sphingobacteriales</taxon>
        <taxon>Sphingobacteriaceae</taxon>
        <taxon>Olivibacter</taxon>
    </lineage>
</organism>
<sequence length="397" mass="45302">MNKILIIGAFDRFNYGDLLFPIIIEQQLKTYSSALDIEYFGIVESDLSSLGGKPTKSIQQFYESCESGTQRANIIVAGGESIAVTWHSLLVALNKKYKIIRRYQHHFEKFIDLNKFAKNILKGQTELPFVFNSDDFKSVDHVIFNSLGGSEIPDSIFKKVKGLRKKLQQVDYFSVRDKVTKGNMDRLDIPTKLFPDSAILMAKFYPNEVLETLVSADVKSYVEKNVGNYVFFQINRNHAKNQEEQIANQLNAIYNQTQTEICLCPIGKASNHNDDEALQKILPYLENTGHFFEEVNIWDIMYLIANSKCYIGTSLHGAITAMSYAVPYVGVNVTKLNSYLNTWGIDGIDKIVKIDSLSEQFNIAINISKEKLVQARDIQFQEIEKSFEYMKKLLMPD</sequence>
<dbReference type="STRING" id="407022.SAMN05661044_05323"/>
<reference evidence="3" key="1">
    <citation type="submission" date="2016-10" db="EMBL/GenBank/DDBJ databases">
        <authorList>
            <person name="Varghese N."/>
            <person name="Submissions S."/>
        </authorList>
    </citation>
    <scope>NUCLEOTIDE SEQUENCE [LARGE SCALE GENOMIC DNA]</scope>
    <source>
        <strain evidence="3">DSM 18733</strain>
    </source>
</reference>
<evidence type="ECO:0000259" key="1">
    <source>
        <dbReference type="Pfam" id="PF04230"/>
    </source>
</evidence>
<dbReference type="PANTHER" id="PTHR36836:SF1">
    <property type="entry name" value="COLANIC ACID BIOSYNTHESIS PROTEIN WCAK"/>
    <property type="match status" value="1"/>
</dbReference>
<dbReference type="GO" id="GO:0016740">
    <property type="term" value="F:transferase activity"/>
    <property type="evidence" value="ECO:0007669"/>
    <property type="project" value="UniProtKB-KW"/>
</dbReference>
<dbReference type="PANTHER" id="PTHR36836">
    <property type="entry name" value="COLANIC ACID BIOSYNTHESIS PROTEIN WCAK"/>
    <property type="match status" value="1"/>
</dbReference>
<proteinExistence type="predicted"/>
<keyword evidence="2" id="KW-0808">Transferase</keyword>
<dbReference type="OrthoDB" id="1425928at2"/>
<dbReference type="Pfam" id="PF04230">
    <property type="entry name" value="PS_pyruv_trans"/>
    <property type="match status" value="1"/>
</dbReference>
<accession>A0A1H7YVM1</accession>
<feature type="domain" description="Polysaccharide pyruvyl transferase" evidence="1">
    <location>
        <begin position="162"/>
        <end position="332"/>
    </location>
</feature>